<dbReference type="SUPFAM" id="SSF51126">
    <property type="entry name" value="Pectin lyase-like"/>
    <property type="match status" value="2"/>
</dbReference>
<dbReference type="Pfam" id="PF13229">
    <property type="entry name" value="Beta_helix"/>
    <property type="match status" value="2"/>
</dbReference>
<dbReference type="InterPro" id="IPR011050">
    <property type="entry name" value="Pectin_lyase_fold/virulence"/>
</dbReference>
<reference evidence="2 3" key="1">
    <citation type="submission" date="2020-08" db="EMBL/GenBank/DDBJ databases">
        <title>Edaphobacter telluris sp. nov. and Acidobacterium dinghuensis sp. nov., two acidobacteria isolated from forest soil.</title>
        <authorList>
            <person name="Fu J."/>
            <person name="Qiu L."/>
        </authorList>
    </citation>
    <scope>NUCLEOTIDE SEQUENCE [LARGE SCALE GENOMIC DNA]</scope>
    <source>
        <strain evidence="2">4Y35</strain>
    </source>
</reference>
<dbReference type="KEGG" id="adin:H7849_16785"/>
<dbReference type="Gene3D" id="2.160.20.10">
    <property type="entry name" value="Single-stranded right-handed beta-helix, Pectin lyase-like"/>
    <property type="match status" value="1"/>
</dbReference>
<dbReference type="RefSeq" id="WP_186740865.1">
    <property type="nucleotide sequence ID" value="NZ_CP060394.1"/>
</dbReference>
<evidence type="ECO:0000259" key="1">
    <source>
        <dbReference type="Pfam" id="PF13229"/>
    </source>
</evidence>
<gene>
    <name evidence="2" type="ORF">H7849_16785</name>
</gene>
<accession>A0A7G8BDZ8</accession>
<sequence>MPAAKPVSIAQFGAKGDARTDDTKAFIAAINAGGNIQLDGKTYLLTSALQIPHSLSITSTAKSTLLFRSATPLEAAFIINDQSNVLLSGFMIQGAGSSLAHGIEITNSQNIHLDRLQIDGIRGTLPISTAGIVLNSVDGVWITNSTFTDIGSDSQKTSLAIWNYYKKRSEHVYVDHNQIHNNVANIAIGLFDTENSIVSNNVIDQGNTCVNPCRNNGYGILFYLVDHSKPDLTDDSALNNQVSNTAGSAIYFVAVNNVHVEGNVVSNSTQKMDDASLPAAAIALNGTDTGEIKGNIIQSDHKGGICLATTKNVTIEENQIHNAGAWGVHLRVAQSHTLIRNNTIDGAPTAVLEEKDATDTKIENNAENRVMQAHVKHQ</sequence>
<feature type="domain" description="Right handed beta helix" evidence="1">
    <location>
        <begin position="280"/>
        <end position="365"/>
    </location>
</feature>
<dbReference type="InterPro" id="IPR039448">
    <property type="entry name" value="Beta_helix"/>
</dbReference>
<dbReference type="InterPro" id="IPR012334">
    <property type="entry name" value="Pectin_lyas_fold"/>
</dbReference>
<dbReference type="Proteomes" id="UP000515312">
    <property type="component" value="Chromosome"/>
</dbReference>
<keyword evidence="3" id="KW-1185">Reference proteome</keyword>
<name>A0A7G8BDZ8_9BACT</name>
<dbReference type="InterPro" id="IPR006626">
    <property type="entry name" value="PbH1"/>
</dbReference>
<evidence type="ECO:0000313" key="2">
    <source>
        <dbReference type="EMBL" id="QNI30768.1"/>
    </source>
</evidence>
<dbReference type="SMART" id="SM00710">
    <property type="entry name" value="PbH1"/>
    <property type="match status" value="8"/>
</dbReference>
<protein>
    <submittedName>
        <fullName evidence="2">Right-handed parallel beta-helix repeat-containing protein</fullName>
    </submittedName>
</protein>
<feature type="domain" description="Right handed beta helix" evidence="1">
    <location>
        <begin position="101"/>
        <end position="269"/>
    </location>
</feature>
<dbReference type="EMBL" id="CP060394">
    <property type="protein sequence ID" value="QNI30768.1"/>
    <property type="molecule type" value="Genomic_DNA"/>
</dbReference>
<dbReference type="AlphaFoldDB" id="A0A7G8BDZ8"/>
<proteinExistence type="predicted"/>
<organism evidence="2 3">
    <name type="scientific">Alloacidobacterium dinghuense</name>
    <dbReference type="NCBI Taxonomy" id="2763107"/>
    <lineage>
        <taxon>Bacteria</taxon>
        <taxon>Pseudomonadati</taxon>
        <taxon>Acidobacteriota</taxon>
        <taxon>Terriglobia</taxon>
        <taxon>Terriglobales</taxon>
        <taxon>Acidobacteriaceae</taxon>
        <taxon>Alloacidobacterium</taxon>
    </lineage>
</organism>
<evidence type="ECO:0000313" key="3">
    <source>
        <dbReference type="Proteomes" id="UP000515312"/>
    </source>
</evidence>